<dbReference type="InterPro" id="IPR006664">
    <property type="entry name" value="OMP_bac"/>
</dbReference>
<evidence type="ECO:0000256" key="4">
    <source>
        <dbReference type="PROSITE-ProRule" id="PRU00473"/>
    </source>
</evidence>
<keyword evidence="2 4" id="KW-0472">Membrane</keyword>
<gene>
    <name evidence="8" type="ORF">KAK03_07860</name>
</gene>
<dbReference type="Pfam" id="PF00691">
    <property type="entry name" value="OmpA"/>
    <property type="match status" value="1"/>
</dbReference>
<feature type="signal peptide" evidence="6">
    <location>
        <begin position="1"/>
        <end position="29"/>
    </location>
</feature>
<dbReference type="PROSITE" id="PS51123">
    <property type="entry name" value="OMPA_2"/>
    <property type="match status" value="1"/>
</dbReference>
<keyword evidence="3" id="KW-0998">Cell outer membrane</keyword>
<dbReference type="CDD" id="cd07185">
    <property type="entry name" value="OmpA_C-like"/>
    <property type="match status" value="1"/>
</dbReference>
<evidence type="ECO:0000259" key="7">
    <source>
        <dbReference type="PROSITE" id="PS51123"/>
    </source>
</evidence>
<dbReference type="SUPFAM" id="SSF103088">
    <property type="entry name" value="OmpA-like"/>
    <property type="match status" value="1"/>
</dbReference>
<evidence type="ECO:0000313" key="8">
    <source>
        <dbReference type="EMBL" id="MBQ0930401.1"/>
    </source>
</evidence>
<evidence type="ECO:0000256" key="1">
    <source>
        <dbReference type="ARBA" id="ARBA00004442"/>
    </source>
</evidence>
<proteinExistence type="predicted"/>
<accession>A0A940YC75</accession>
<feature type="domain" description="OmpA-like" evidence="7">
    <location>
        <begin position="67"/>
        <end position="186"/>
    </location>
</feature>
<evidence type="ECO:0000256" key="5">
    <source>
        <dbReference type="SAM" id="MobiDB-lite"/>
    </source>
</evidence>
<keyword evidence="6" id="KW-0732">Signal</keyword>
<name>A0A940YC75_9BURK</name>
<dbReference type="PANTHER" id="PTHR30329">
    <property type="entry name" value="STATOR ELEMENT OF FLAGELLAR MOTOR COMPLEX"/>
    <property type="match status" value="1"/>
</dbReference>
<comment type="caution">
    <text evidence="8">The sequence shown here is derived from an EMBL/GenBank/DDBJ whole genome shotgun (WGS) entry which is preliminary data.</text>
</comment>
<feature type="chain" id="PRO_5036726717" evidence="6">
    <location>
        <begin position="30"/>
        <end position="189"/>
    </location>
</feature>
<dbReference type="PRINTS" id="PR01021">
    <property type="entry name" value="OMPADOMAIN"/>
</dbReference>
<evidence type="ECO:0000256" key="6">
    <source>
        <dbReference type="SAM" id="SignalP"/>
    </source>
</evidence>
<dbReference type="EMBL" id="JAGQDD010000004">
    <property type="protein sequence ID" value="MBQ0930401.1"/>
    <property type="molecule type" value="Genomic_DNA"/>
</dbReference>
<dbReference type="GO" id="GO:0009279">
    <property type="term" value="C:cell outer membrane"/>
    <property type="evidence" value="ECO:0007669"/>
    <property type="project" value="UniProtKB-SubCell"/>
</dbReference>
<dbReference type="InterPro" id="IPR006665">
    <property type="entry name" value="OmpA-like"/>
</dbReference>
<comment type="subcellular location">
    <subcellularLocation>
        <location evidence="1">Cell outer membrane</location>
    </subcellularLocation>
</comment>
<dbReference type="InterPro" id="IPR036737">
    <property type="entry name" value="OmpA-like_sf"/>
</dbReference>
<dbReference type="InterPro" id="IPR050330">
    <property type="entry name" value="Bact_OuterMem_StrucFunc"/>
</dbReference>
<dbReference type="Gene3D" id="3.30.1330.60">
    <property type="entry name" value="OmpA-like domain"/>
    <property type="match status" value="1"/>
</dbReference>
<reference evidence="8 9" key="1">
    <citation type="submission" date="2021-04" db="EMBL/GenBank/DDBJ databases">
        <title>The genome sequence of Ideonella sp. 3Y2.</title>
        <authorList>
            <person name="Liu Y."/>
        </authorList>
    </citation>
    <scope>NUCLEOTIDE SEQUENCE [LARGE SCALE GENOMIC DNA]</scope>
    <source>
        <strain evidence="8 9">3Y2</strain>
    </source>
</reference>
<protein>
    <submittedName>
        <fullName evidence="8">OmpA family protein</fullName>
    </submittedName>
</protein>
<evidence type="ECO:0000313" key="9">
    <source>
        <dbReference type="Proteomes" id="UP000676246"/>
    </source>
</evidence>
<dbReference type="RefSeq" id="WP_210853096.1">
    <property type="nucleotide sequence ID" value="NZ_JAGQDD010000004.1"/>
</dbReference>
<keyword evidence="9" id="KW-1185">Reference proteome</keyword>
<feature type="region of interest" description="Disordered" evidence="5">
    <location>
        <begin position="161"/>
        <end position="189"/>
    </location>
</feature>
<dbReference type="AlphaFoldDB" id="A0A940YC75"/>
<organism evidence="8 9">
    <name type="scientific">Ideonella alba</name>
    <dbReference type="NCBI Taxonomy" id="2824118"/>
    <lineage>
        <taxon>Bacteria</taxon>
        <taxon>Pseudomonadati</taxon>
        <taxon>Pseudomonadota</taxon>
        <taxon>Betaproteobacteria</taxon>
        <taxon>Burkholderiales</taxon>
        <taxon>Sphaerotilaceae</taxon>
        <taxon>Ideonella</taxon>
    </lineage>
</organism>
<dbReference type="Proteomes" id="UP000676246">
    <property type="component" value="Unassembled WGS sequence"/>
</dbReference>
<evidence type="ECO:0000256" key="2">
    <source>
        <dbReference type="ARBA" id="ARBA00023136"/>
    </source>
</evidence>
<evidence type="ECO:0000256" key="3">
    <source>
        <dbReference type="ARBA" id="ARBA00023237"/>
    </source>
</evidence>
<sequence>MKQVARGVQRSLPVLAWLAAAVLSLPVQAAEGSVELGAGVPTVKDVEQGLFPDDVCEDLKASGFKCMGFKPPVRFVLPTTSFQVGSSALPDGLKKQLDVFAQVLKGKSGSARAVRIEGHADASGTPEVNEALSLRRAEAARDYLVSKGVSPELLKPVGMGSKALAVGDQPMSPKNRRVEIGREQPPQSP</sequence>
<dbReference type="PANTHER" id="PTHR30329:SF21">
    <property type="entry name" value="LIPOPROTEIN YIAD-RELATED"/>
    <property type="match status" value="1"/>
</dbReference>